<name>A0A839GQU9_9BACT</name>
<proteinExistence type="predicted"/>
<dbReference type="EMBL" id="JACJIQ010000009">
    <property type="protein sequence ID" value="MBA9077885.1"/>
    <property type="molecule type" value="Genomic_DNA"/>
</dbReference>
<dbReference type="AlphaFoldDB" id="A0A839GQU9"/>
<gene>
    <name evidence="1" type="ORF">FHS90_002604</name>
</gene>
<comment type="caution">
    <text evidence="1">The sequence shown here is derived from an EMBL/GenBank/DDBJ whole genome shotgun (WGS) entry which is preliminary data.</text>
</comment>
<keyword evidence="2" id="KW-1185">Reference proteome</keyword>
<dbReference type="Gene3D" id="3.90.930.1">
    <property type="match status" value="1"/>
</dbReference>
<sequence length="61" mass="7121">MSKDLYKQQGPTRYYYKNGQVKEGQLYTSAEVQISKWHENGQLYYRGVKRNGKPEGEAVGY</sequence>
<dbReference type="SUPFAM" id="SSF82185">
    <property type="entry name" value="Histone H3 K4-specific methyltransferase SET7/9 N-terminal domain"/>
    <property type="match status" value="1"/>
</dbReference>
<protein>
    <submittedName>
        <fullName evidence="1">Antitoxin component YwqK of YwqJK toxin-antitoxin module</fullName>
    </submittedName>
</protein>
<dbReference type="Proteomes" id="UP000563094">
    <property type="component" value="Unassembled WGS sequence"/>
</dbReference>
<evidence type="ECO:0000313" key="1">
    <source>
        <dbReference type="EMBL" id="MBA9077885.1"/>
    </source>
</evidence>
<reference evidence="1 2" key="1">
    <citation type="submission" date="2020-08" db="EMBL/GenBank/DDBJ databases">
        <title>Genomic Encyclopedia of Type Strains, Phase IV (KMG-IV): sequencing the most valuable type-strain genomes for metagenomic binning, comparative biology and taxonomic classification.</title>
        <authorList>
            <person name="Goeker M."/>
        </authorList>
    </citation>
    <scope>NUCLEOTIDE SEQUENCE [LARGE SCALE GENOMIC DNA]</scope>
    <source>
        <strain evidence="1 2">DSM 29854</strain>
    </source>
</reference>
<evidence type="ECO:0000313" key="2">
    <source>
        <dbReference type="Proteomes" id="UP000563094"/>
    </source>
</evidence>
<accession>A0A839GQU9</accession>
<organism evidence="1 2">
    <name type="scientific">Rufibacter quisquiliarum</name>
    <dbReference type="NCBI Taxonomy" id="1549639"/>
    <lineage>
        <taxon>Bacteria</taxon>
        <taxon>Pseudomonadati</taxon>
        <taxon>Bacteroidota</taxon>
        <taxon>Cytophagia</taxon>
        <taxon>Cytophagales</taxon>
        <taxon>Hymenobacteraceae</taxon>
        <taxon>Rufibacter</taxon>
    </lineage>
</organism>